<feature type="domain" description="Calcineurin-like phosphoesterase" evidence="1">
    <location>
        <begin position="35"/>
        <end position="151"/>
    </location>
</feature>
<keyword evidence="2" id="KW-0378">Hydrolase</keyword>
<accession>A0A844QKL2</accession>
<dbReference type="PANTHER" id="PTHR39323:SF1">
    <property type="entry name" value="BLR1149 PROTEIN"/>
    <property type="match status" value="1"/>
</dbReference>
<protein>
    <submittedName>
        <fullName evidence="2">Ligase-associated DNA damage response endonuclease PdeM</fullName>
        <ecNumber evidence="2">3.1.-.-</ecNumber>
    </submittedName>
</protein>
<keyword evidence="2" id="KW-0255">Endonuclease</keyword>
<dbReference type="PIRSF" id="PIRSF000887">
    <property type="entry name" value="Pesterase_MJ0037"/>
    <property type="match status" value="1"/>
</dbReference>
<keyword evidence="2" id="KW-0436">Ligase</keyword>
<dbReference type="EC" id="3.1.-.-" evidence="2"/>
<dbReference type="RefSeq" id="WP_156713419.1">
    <property type="nucleotide sequence ID" value="NZ_WPHG01000003.1"/>
</dbReference>
<dbReference type="Gene3D" id="3.60.21.10">
    <property type="match status" value="1"/>
</dbReference>
<dbReference type="Pfam" id="PF00149">
    <property type="entry name" value="Metallophos"/>
    <property type="match status" value="1"/>
</dbReference>
<gene>
    <name evidence="2" type="primary">pdeM</name>
    <name evidence="2" type="ORF">GN330_14675</name>
</gene>
<organism evidence="2 3">
    <name type="scientific">Nitratireductor arenosus</name>
    <dbReference type="NCBI Taxonomy" id="2682096"/>
    <lineage>
        <taxon>Bacteria</taxon>
        <taxon>Pseudomonadati</taxon>
        <taxon>Pseudomonadota</taxon>
        <taxon>Alphaproteobacteria</taxon>
        <taxon>Hyphomicrobiales</taxon>
        <taxon>Phyllobacteriaceae</taxon>
        <taxon>Nitratireductor</taxon>
    </lineage>
</organism>
<dbReference type="Proteomes" id="UP000463224">
    <property type="component" value="Unassembled WGS sequence"/>
</dbReference>
<dbReference type="EMBL" id="WPHG01000003">
    <property type="protein sequence ID" value="MVA98490.1"/>
    <property type="molecule type" value="Genomic_DNA"/>
</dbReference>
<dbReference type="GO" id="GO:0016874">
    <property type="term" value="F:ligase activity"/>
    <property type="evidence" value="ECO:0007669"/>
    <property type="project" value="UniProtKB-KW"/>
</dbReference>
<dbReference type="InterPro" id="IPR029052">
    <property type="entry name" value="Metallo-depent_PP-like"/>
</dbReference>
<dbReference type="NCBIfam" id="TIGR04123">
    <property type="entry name" value="P_estr_lig_assc"/>
    <property type="match status" value="1"/>
</dbReference>
<dbReference type="AlphaFoldDB" id="A0A844QKL2"/>
<evidence type="ECO:0000313" key="2">
    <source>
        <dbReference type="EMBL" id="MVA98490.1"/>
    </source>
</evidence>
<dbReference type="InterPro" id="IPR024173">
    <property type="entry name" value="Pesterase_MJ0037-like"/>
</dbReference>
<comment type="caution">
    <text evidence="2">The sequence shown here is derived from an EMBL/GenBank/DDBJ whole genome shotgun (WGS) entry which is preliminary data.</text>
</comment>
<proteinExistence type="predicted"/>
<dbReference type="SUPFAM" id="SSF56300">
    <property type="entry name" value="Metallo-dependent phosphatases"/>
    <property type="match status" value="1"/>
</dbReference>
<dbReference type="InterPro" id="IPR026336">
    <property type="entry name" value="PdeM-like"/>
</dbReference>
<sequence length="235" mass="25777">MNLAARPQDATLLADLNGEAALLDHRGALFLPDHRLLVVSDLHLEKGSALARRGALLPPYDSAATLSRLATVVEEYRPEIVVSLGDSFHDGWGAERMPDPFRAQLLALIDGRDWFWIAGNHDPEPPAGLPGSTVREVAVGQLVFRHEPTRGDAAGEVAGHLHPGARIVRRGRSVRRRCFATDGRRLVMPAFGAFTGMLNLRERVLWDLFEPARLRAHMLGTDRVYPIAGAVLRPG</sequence>
<dbReference type="GO" id="GO:0016787">
    <property type="term" value="F:hydrolase activity"/>
    <property type="evidence" value="ECO:0007669"/>
    <property type="project" value="UniProtKB-KW"/>
</dbReference>
<dbReference type="GO" id="GO:0004519">
    <property type="term" value="F:endonuclease activity"/>
    <property type="evidence" value="ECO:0007669"/>
    <property type="project" value="UniProtKB-KW"/>
</dbReference>
<name>A0A844QKL2_9HYPH</name>
<dbReference type="InterPro" id="IPR004843">
    <property type="entry name" value="Calcineurin-like_PHP"/>
</dbReference>
<evidence type="ECO:0000313" key="3">
    <source>
        <dbReference type="Proteomes" id="UP000463224"/>
    </source>
</evidence>
<reference evidence="2 3" key="1">
    <citation type="submission" date="2019-12" db="EMBL/GenBank/DDBJ databases">
        <title>Nitratireductor arenosus sp. nov., Isolated from sea sand, Jeju island, South Korea.</title>
        <authorList>
            <person name="Kim W."/>
        </authorList>
    </citation>
    <scope>NUCLEOTIDE SEQUENCE [LARGE SCALE GENOMIC DNA]</scope>
    <source>
        <strain evidence="2 3">CAU 1489</strain>
    </source>
</reference>
<keyword evidence="3" id="KW-1185">Reference proteome</keyword>
<keyword evidence="2" id="KW-0540">Nuclease</keyword>
<dbReference type="PANTHER" id="PTHR39323">
    <property type="entry name" value="BLR1149 PROTEIN"/>
    <property type="match status" value="1"/>
</dbReference>
<evidence type="ECO:0000259" key="1">
    <source>
        <dbReference type="Pfam" id="PF00149"/>
    </source>
</evidence>